<comment type="similarity">
    <text evidence="1">Belongs to the glycosyltransferase 2 family.</text>
</comment>
<reference evidence="5 6" key="1">
    <citation type="submission" date="2020-08" db="EMBL/GenBank/DDBJ databases">
        <title>Above-ground endophytic microbial communities from plants in different locations in the United States.</title>
        <authorList>
            <person name="Frank C."/>
        </authorList>
    </citation>
    <scope>NUCLEOTIDE SEQUENCE [LARGE SCALE GENOMIC DNA]</scope>
    <source>
        <strain evidence="5 6">WP4_2_2</strain>
    </source>
</reference>
<evidence type="ECO:0000256" key="1">
    <source>
        <dbReference type="ARBA" id="ARBA00006739"/>
    </source>
</evidence>
<evidence type="ECO:0000256" key="3">
    <source>
        <dbReference type="ARBA" id="ARBA00022679"/>
    </source>
</evidence>
<name>A0A7W9TX83_9BURK</name>
<feature type="domain" description="Glycosyltransferase 2-like" evidence="4">
    <location>
        <begin position="30"/>
        <end position="186"/>
    </location>
</feature>
<dbReference type="PANTHER" id="PTHR43179">
    <property type="entry name" value="RHAMNOSYLTRANSFERASE WBBL"/>
    <property type="match status" value="1"/>
</dbReference>
<dbReference type="InterPro" id="IPR029044">
    <property type="entry name" value="Nucleotide-diphossugar_trans"/>
</dbReference>
<evidence type="ECO:0000313" key="6">
    <source>
        <dbReference type="Proteomes" id="UP000571554"/>
    </source>
</evidence>
<keyword evidence="6" id="KW-1185">Reference proteome</keyword>
<dbReference type="SUPFAM" id="SSF53448">
    <property type="entry name" value="Nucleotide-diphospho-sugar transferases"/>
    <property type="match status" value="1"/>
</dbReference>
<dbReference type="PANTHER" id="PTHR43179:SF12">
    <property type="entry name" value="GALACTOFURANOSYLTRANSFERASE GLFT2"/>
    <property type="match status" value="1"/>
</dbReference>
<keyword evidence="2" id="KW-0328">Glycosyltransferase</keyword>
<dbReference type="Proteomes" id="UP000571554">
    <property type="component" value="Unassembled WGS sequence"/>
</dbReference>
<dbReference type="Gene3D" id="3.90.550.10">
    <property type="entry name" value="Spore Coat Polysaccharide Biosynthesis Protein SpsA, Chain A"/>
    <property type="match status" value="1"/>
</dbReference>
<dbReference type="AlphaFoldDB" id="A0A7W9TX83"/>
<protein>
    <submittedName>
        <fullName evidence="5">Glycosyltransferase involved in cell wall biosynthesis</fullName>
    </submittedName>
</protein>
<gene>
    <name evidence="5" type="ORF">F4827_002847</name>
</gene>
<accession>A0A7W9TX83</accession>
<dbReference type="CDD" id="cd00761">
    <property type="entry name" value="Glyco_tranf_GTA_type"/>
    <property type="match status" value="1"/>
</dbReference>
<dbReference type="InterPro" id="IPR001173">
    <property type="entry name" value="Glyco_trans_2-like"/>
</dbReference>
<keyword evidence="3 5" id="KW-0808">Transferase</keyword>
<dbReference type="RefSeq" id="WP_183724535.1">
    <property type="nucleotide sequence ID" value="NZ_JACHBW010000007.1"/>
</dbReference>
<evidence type="ECO:0000259" key="4">
    <source>
        <dbReference type="Pfam" id="PF00535"/>
    </source>
</evidence>
<proteinExistence type="inferred from homology"/>
<dbReference type="EMBL" id="JACHBW010000007">
    <property type="protein sequence ID" value="MBB6102994.1"/>
    <property type="molecule type" value="Genomic_DNA"/>
</dbReference>
<comment type="caution">
    <text evidence="5">The sequence shown here is derived from an EMBL/GenBank/DDBJ whole genome shotgun (WGS) entry which is preliminary data.</text>
</comment>
<evidence type="ECO:0000256" key="2">
    <source>
        <dbReference type="ARBA" id="ARBA00022676"/>
    </source>
</evidence>
<sequence length="315" mass="34641">MDTSVSSQADVESAFTPPGQRFHAKKSKVCVIFPTRGRAEILKQVVAFVAMQTVKPDLIIVSCVSDDDVGDLATHRGLIVIKGRPGSSAQRNHALNHVPVDFDVVVILDDDFLMHSRWIAEVLKAFDSDPSIACVTGTVIADGINGPGFSYEEARAMVGQAGELPQRLIVAPTGGPYGCNMAFRASSIAGLRFDERLVLYGWQEDRDFGGQIWNQGDQVVRINTALGVHLGVKRGRVSGRKLGYSQVVNPLYLVQKKTMPWRDAVRHVARNVASNVLRSFAPEPWIDRRGRLSGNVIGIWDCLRGRLTPERAERL</sequence>
<evidence type="ECO:0000313" key="5">
    <source>
        <dbReference type="EMBL" id="MBB6102994.1"/>
    </source>
</evidence>
<dbReference type="GO" id="GO:0016757">
    <property type="term" value="F:glycosyltransferase activity"/>
    <property type="evidence" value="ECO:0007669"/>
    <property type="project" value="UniProtKB-KW"/>
</dbReference>
<organism evidence="5 6">
    <name type="scientific">Paraburkholderia bannensis</name>
    <dbReference type="NCBI Taxonomy" id="765414"/>
    <lineage>
        <taxon>Bacteria</taxon>
        <taxon>Pseudomonadati</taxon>
        <taxon>Pseudomonadota</taxon>
        <taxon>Betaproteobacteria</taxon>
        <taxon>Burkholderiales</taxon>
        <taxon>Burkholderiaceae</taxon>
        <taxon>Paraburkholderia</taxon>
    </lineage>
</organism>
<dbReference type="Pfam" id="PF00535">
    <property type="entry name" value="Glycos_transf_2"/>
    <property type="match status" value="1"/>
</dbReference>